<evidence type="ECO:0000256" key="3">
    <source>
        <dbReference type="ARBA" id="ARBA00022475"/>
    </source>
</evidence>
<dbReference type="FunFam" id="2.60.40.60:FF:000011">
    <property type="entry name" value="Cadherin 1"/>
    <property type="match status" value="1"/>
</dbReference>
<evidence type="ECO:0000256" key="5">
    <source>
        <dbReference type="ARBA" id="ARBA00022692"/>
    </source>
</evidence>
<evidence type="ECO:0000256" key="4">
    <source>
        <dbReference type="ARBA" id="ARBA00022685"/>
    </source>
</evidence>
<dbReference type="EMBL" id="CP026254">
    <property type="protein sequence ID" value="AWP11354.1"/>
    <property type="molecule type" value="Genomic_DNA"/>
</dbReference>
<evidence type="ECO:0000259" key="20">
    <source>
        <dbReference type="PROSITE" id="PS50268"/>
    </source>
</evidence>
<dbReference type="AlphaFoldDB" id="A0A2U9C428"/>
<dbReference type="FunFam" id="2.60.40.60:FF:000074">
    <property type="entry name" value="Desmoglein 4"/>
    <property type="match status" value="1"/>
</dbReference>
<evidence type="ECO:0000256" key="18">
    <source>
        <dbReference type="SAM" id="Phobius"/>
    </source>
</evidence>
<evidence type="ECO:0000256" key="7">
    <source>
        <dbReference type="ARBA" id="ARBA00022729"/>
    </source>
</evidence>
<evidence type="ECO:0000256" key="12">
    <source>
        <dbReference type="ARBA" id="ARBA00022989"/>
    </source>
</evidence>
<keyword evidence="3" id="KW-1003">Cell membrane</keyword>
<dbReference type="PRINTS" id="PR00205">
    <property type="entry name" value="CADHERIN"/>
</dbReference>
<keyword evidence="6" id="KW-0479">Metal-binding</keyword>
<keyword evidence="14" id="KW-0325">Glycoprotein</keyword>
<evidence type="ECO:0000256" key="14">
    <source>
        <dbReference type="ARBA" id="ARBA00023180"/>
    </source>
</evidence>
<evidence type="ECO:0000256" key="9">
    <source>
        <dbReference type="ARBA" id="ARBA00022837"/>
    </source>
</evidence>
<dbReference type="GO" id="GO:0005509">
    <property type="term" value="F:calcium ion binding"/>
    <property type="evidence" value="ECO:0007669"/>
    <property type="project" value="UniProtKB-UniRule"/>
</dbReference>
<dbReference type="InterPro" id="IPR050971">
    <property type="entry name" value="Cadherin-domain_protein"/>
</dbReference>
<dbReference type="PANTHER" id="PTHR24025">
    <property type="entry name" value="DESMOGLEIN FAMILY MEMBER"/>
    <property type="match status" value="1"/>
</dbReference>
<dbReference type="CDD" id="cd11304">
    <property type="entry name" value="Cadherin_repeat"/>
    <property type="match status" value="4"/>
</dbReference>
<accession>A0A2U9C428</accession>
<dbReference type="InterPro" id="IPR000233">
    <property type="entry name" value="Cadherin_Y-type_LIR"/>
</dbReference>
<sequence length="844" mass="92520">MGNDEMGLLLLLVLALMLSTEARQKRPQTLKRQKREWILPPAKLLENTDYTHKEFIAKIRSDKDKGAKVEYYLSGPGADKPPFNLFVVDQYTGFVTVTGILDREKYPSFNLTGIAKHIDGTLAEDSIPMMVTVLDQNDNAPTFELHTGNITEASKKGTFVMQIEGKDNDQAGTSNSEISYSIVSQEPEGTGHMFTIDKKTGNLYVNEPTLDRETYDSYKLVIKGIDLGGAAGGLTGTGTVEIKVLDINDNIPTLEKSEYSGTVDENVMDVVVMRIKALDKDLENTDNWVTVFSIAKGNEDNIFSIETDKETNEGILKLIKPLDFEEIQNLELGLLIENVAPFLEGGAILMDVDVKISVNNVPEVPAFIPDTKTVPVSEDPNEATEDGVITVFAAVDPDTGKPAEDVSYAKGYDPDSWLTINAETAEIKLNKIPDRESSFLVNGTYIAKILVMTKDIPSKTATGTIAIQVTDSNDHCPTLITKHNSLCSNEKTVFVTGCDEDVSPNSAPFTFRIITDGTQGNWVVEVINETSAALHSQEPLWPGSYELQLEVLDAQGLSCSANEVVIVDVCTCVETEACSLMAARLGTTSPKLSAPAIGLLLMAMCLLLFIPLLLLLCHCGGKDTIFPEKFNDLPFDAKEHLISYRTEGRGDDKAVPLQNVPITLGTQTFFGTAPASNFTQHQTPTTFQTATIYNKFEESSQSLREVNDAYRFSREAFNHGNGKALQFSRKRLGIQNRTVLFEDIALPDTFLDDYYSQKVVCALPVKDGLLEYDFEGHGSFAGSVGCCSFLESDNDLQFLNDLGTKFKTLADICSPPISKPSLTCKEGDVLLYLSSSQFTTPPAL</sequence>
<comment type="subcellular location">
    <subcellularLocation>
        <location evidence="2">Cell junction</location>
        <location evidence="2">Desmosome</location>
    </subcellularLocation>
    <subcellularLocation>
        <location evidence="1 16">Cell membrane</location>
        <topology evidence="1 16">Single-pass type I membrane protein</topology>
    </subcellularLocation>
</comment>
<name>A0A2U9C428_SCOMX</name>
<dbReference type="FunFam" id="2.60.40.60:FF:000068">
    <property type="entry name" value="Desmoglein 1"/>
    <property type="match status" value="1"/>
</dbReference>
<feature type="domain" description="Cadherin" evidence="20">
    <location>
        <begin position="61"/>
        <end position="143"/>
    </location>
</feature>
<protein>
    <recommendedName>
        <fullName evidence="20">Cadherin domain-containing protein</fullName>
    </recommendedName>
</protein>
<evidence type="ECO:0000313" key="22">
    <source>
        <dbReference type="Proteomes" id="UP000246464"/>
    </source>
</evidence>
<dbReference type="FunFam" id="2.60.40.60:FF:000346">
    <property type="entry name" value="Desmocollin b"/>
    <property type="match status" value="1"/>
</dbReference>
<dbReference type="PROSITE" id="PS00232">
    <property type="entry name" value="CADHERIN_1"/>
    <property type="match status" value="2"/>
</dbReference>
<feature type="domain" description="Cadherin" evidence="20">
    <location>
        <begin position="368"/>
        <end position="479"/>
    </location>
</feature>
<dbReference type="GO" id="GO:0045216">
    <property type="term" value="P:cell-cell junction organization"/>
    <property type="evidence" value="ECO:0007669"/>
    <property type="project" value="UniProtKB-ARBA"/>
</dbReference>
<gene>
    <name evidence="21" type="ORF">SMAX5B_016356</name>
</gene>
<dbReference type="Pfam" id="PF00028">
    <property type="entry name" value="Cadherin"/>
    <property type="match status" value="3"/>
</dbReference>
<keyword evidence="12 18" id="KW-1133">Transmembrane helix</keyword>
<dbReference type="Gene3D" id="4.10.900.10">
    <property type="entry name" value="TCF3-CBD (Catenin binding domain)"/>
    <property type="match status" value="1"/>
</dbReference>
<keyword evidence="7 19" id="KW-0732">Signal</keyword>
<keyword evidence="13 18" id="KW-0472">Membrane</keyword>
<dbReference type="PROSITE" id="PS50268">
    <property type="entry name" value="CADHERIN_2"/>
    <property type="match status" value="4"/>
</dbReference>
<keyword evidence="10 16" id="KW-0130">Cell adhesion</keyword>
<evidence type="ECO:0000256" key="19">
    <source>
        <dbReference type="SAM" id="SignalP"/>
    </source>
</evidence>
<evidence type="ECO:0000256" key="2">
    <source>
        <dbReference type="ARBA" id="ARBA00004568"/>
    </source>
</evidence>
<dbReference type="FunFam" id="4.10.900.10:FF:000003">
    <property type="entry name" value="Desmoglein 1"/>
    <property type="match status" value="1"/>
</dbReference>
<evidence type="ECO:0000256" key="10">
    <source>
        <dbReference type="ARBA" id="ARBA00022889"/>
    </source>
</evidence>
<keyword evidence="22" id="KW-1185">Reference proteome</keyword>
<dbReference type="InterPro" id="IPR027397">
    <property type="entry name" value="Catenin-bd_sf"/>
</dbReference>
<evidence type="ECO:0000256" key="13">
    <source>
        <dbReference type="ARBA" id="ARBA00023136"/>
    </source>
</evidence>
<evidence type="ECO:0000256" key="16">
    <source>
        <dbReference type="RuleBase" id="RU003318"/>
    </source>
</evidence>
<dbReference type="PANTHER" id="PTHR24025:SF32">
    <property type="entry name" value="DESMOGLEIN-2"/>
    <property type="match status" value="1"/>
</dbReference>
<feature type="signal peptide" evidence="19">
    <location>
        <begin position="1"/>
        <end position="22"/>
    </location>
</feature>
<evidence type="ECO:0000256" key="8">
    <source>
        <dbReference type="ARBA" id="ARBA00022737"/>
    </source>
</evidence>
<evidence type="ECO:0000256" key="6">
    <source>
        <dbReference type="ARBA" id="ARBA00022723"/>
    </source>
</evidence>
<organism evidence="21 22">
    <name type="scientific">Scophthalmus maximus</name>
    <name type="common">Turbot</name>
    <name type="synonym">Psetta maxima</name>
    <dbReference type="NCBI Taxonomy" id="52904"/>
    <lineage>
        <taxon>Eukaryota</taxon>
        <taxon>Metazoa</taxon>
        <taxon>Chordata</taxon>
        <taxon>Craniata</taxon>
        <taxon>Vertebrata</taxon>
        <taxon>Euteleostomi</taxon>
        <taxon>Actinopterygii</taxon>
        <taxon>Neopterygii</taxon>
        <taxon>Teleostei</taxon>
        <taxon>Neoteleostei</taxon>
        <taxon>Acanthomorphata</taxon>
        <taxon>Carangaria</taxon>
        <taxon>Pleuronectiformes</taxon>
        <taxon>Pleuronectoidei</taxon>
        <taxon>Scophthalmidae</taxon>
        <taxon>Scophthalmus</taxon>
    </lineage>
</organism>
<dbReference type="GO" id="GO:0007156">
    <property type="term" value="P:homophilic cell adhesion via plasma membrane adhesion molecules"/>
    <property type="evidence" value="ECO:0007669"/>
    <property type="project" value="InterPro"/>
</dbReference>
<keyword evidence="11" id="KW-0965">Cell junction</keyword>
<dbReference type="FunFam" id="2.60.40.60:FF:000031">
    <property type="entry name" value="Cadherin 3"/>
    <property type="match status" value="1"/>
</dbReference>
<feature type="chain" id="PRO_5015916962" description="Cadherin domain-containing protein" evidence="19">
    <location>
        <begin position="23"/>
        <end position="844"/>
    </location>
</feature>
<dbReference type="InterPro" id="IPR015919">
    <property type="entry name" value="Cadherin-like_sf"/>
</dbReference>
<dbReference type="SUPFAM" id="SSF49313">
    <property type="entry name" value="Cadherin-like"/>
    <property type="match status" value="5"/>
</dbReference>
<dbReference type="SMART" id="SM00112">
    <property type="entry name" value="CA"/>
    <property type="match status" value="4"/>
</dbReference>
<feature type="domain" description="Cadherin" evidence="20">
    <location>
        <begin position="255"/>
        <end position="367"/>
    </location>
</feature>
<dbReference type="Gene3D" id="2.60.40.60">
    <property type="entry name" value="Cadherins"/>
    <property type="match status" value="5"/>
</dbReference>
<dbReference type="Pfam" id="PF01049">
    <property type="entry name" value="CADH_Y-type_LIR"/>
    <property type="match status" value="1"/>
</dbReference>
<feature type="domain" description="Cadherin" evidence="20">
    <location>
        <begin position="142"/>
        <end position="254"/>
    </location>
</feature>
<dbReference type="GO" id="GO:0055113">
    <property type="term" value="P:epiboly involved in gastrulation with mouth forming second"/>
    <property type="evidence" value="ECO:0007669"/>
    <property type="project" value="UniProtKB-ARBA"/>
</dbReference>
<dbReference type="GO" id="GO:0030057">
    <property type="term" value="C:desmosome"/>
    <property type="evidence" value="ECO:0007669"/>
    <property type="project" value="UniProtKB-SubCell"/>
</dbReference>
<dbReference type="InterPro" id="IPR009122">
    <property type="entry name" value="Desmosomal_cadherin"/>
</dbReference>
<feature type="transmembrane region" description="Helical" evidence="18">
    <location>
        <begin position="596"/>
        <end position="617"/>
    </location>
</feature>
<evidence type="ECO:0000256" key="17">
    <source>
        <dbReference type="RuleBase" id="RU004358"/>
    </source>
</evidence>
<dbReference type="InterPro" id="IPR002126">
    <property type="entry name" value="Cadherin-like_dom"/>
</dbReference>
<keyword evidence="8" id="KW-0677">Repeat</keyword>
<proteinExistence type="predicted"/>
<keyword evidence="9 15" id="KW-0106">Calcium</keyword>
<comment type="function">
    <text evidence="17">A component of desmosome cell-cell junctions which are required for positive regulation of cellular adhesion. Involved in the interaction of plaque proteins and intermediate filaments mediating cell-cell adhesion.</text>
</comment>
<dbReference type="PRINTS" id="PR01818">
    <property type="entry name" value="DESMOCADHERN"/>
</dbReference>
<evidence type="ECO:0000313" key="21">
    <source>
        <dbReference type="EMBL" id="AWP11354.1"/>
    </source>
</evidence>
<dbReference type="Proteomes" id="UP000246464">
    <property type="component" value="Chromosome 12"/>
</dbReference>
<keyword evidence="5 16" id="KW-0812">Transmembrane</keyword>
<evidence type="ECO:0000256" key="1">
    <source>
        <dbReference type="ARBA" id="ARBA00004251"/>
    </source>
</evidence>
<reference evidence="21 22" key="1">
    <citation type="submission" date="2017-12" db="EMBL/GenBank/DDBJ databases">
        <title>Integrating genomic resources of turbot (Scophthalmus maximus) in depth evaluation of genetic and physical mapping variation across individuals.</title>
        <authorList>
            <person name="Martinez P."/>
        </authorList>
    </citation>
    <scope>NUCLEOTIDE SEQUENCE [LARGE SCALE GENOMIC DNA]</scope>
</reference>
<dbReference type="STRING" id="52904.ENSSMAP00000030442"/>
<dbReference type="GO" id="GO:0005886">
    <property type="term" value="C:plasma membrane"/>
    <property type="evidence" value="ECO:0007669"/>
    <property type="project" value="UniProtKB-SubCell"/>
</dbReference>
<dbReference type="InterPro" id="IPR020894">
    <property type="entry name" value="Cadherin_CS"/>
</dbReference>
<evidence type="ECO:0000256" key="11">
    <source>
        <dbReference type="ARBA" id="ARBA00022949"/>
    </source>
</evidence>
<keyword evidence="4" id="KW-0165">Cleavage on pair of basic residues</keyword>
<evidence type="ECO:0000256" key="15">
    <source>
        <dbReference type="PROSITE-ProRule" id="PRU00043"/>
    </source>
</evidence>